<evidence type="ECO:0000313" key="3">
    <source>
        <dbReference type="EMBL" id="SOQ54745.1"/>
    </source>
</evidence>
<dbReference type="AlphaFoldDB" id="A0A2H1WNU7"/>
<accession>A0A2H1WNU7</accession>
<name>A0A2H1WNU7_SPOFR</name>
<feature type="transmembrane region" description="Helical" evidence="2">
    <location>
        <begin position="255"/>
        <end position="274"/>
    </location>
</feature>
<keyword evidence="2" id="KW-0472">Membrane</keyword>
<evidence type="ECO:0000256" key="2">
    <source>
        <dbReference type="SAM" id="Phobius"/>
    </source>
</evidence>
<proteinExistence type="predicted"/>
<organism evidence="3">
    <name type="scientific">Spodoptera frugiperda</name>
    <name type="common">Fall armyworm</name>
    <dbReference type="NCBI Taxonomy" id="7108"/>
    <lineage>
        <taxon>Eukaryota</taxon>
        <taxon>Metazoa</taxon>
        <taxon>Ecdysozoa</taxon>
        <taxon>Arthropoda</taxon>
        <taxon>Hexapoda</taxon>
        <taxon>Insecta</taxon>
        <taxon>Pterygota</taxon>
        <taxon>Neoptera</taxon>
        <taxon>Endopterygota</taxon>
        <taxon>Lepidoptera</taxon>
        <taxon>Glossata</taxon>
        <taxon>Ditrysia</taxon>
        <taxon>Noctuoidea</taxon>
        <taxon>Noctuidae</taxon>
        <taxon>Amphipyrinae</taxon>
        <taxon>Spodoptera</taxon>
    </lineage>
</organism>
<dbReference type="EMBL" id="ODYU01009971">
    <property type="protein sequence ID" value="SOQ54745.1"/>
    <property type="molecule type" value="Genomic_DNA"/>
</dbReference>
<feature type="compositionally biased region" description="Basic and acidic residues" evidence="1">
    <location>
        <begin position="323"/>
        <end position="357"/>
    </location>
</feature>
<reference evidence="3" key="1">
    <citation type="submission" date="2016-07" db="EMBL/GenBank/DDBJ databases">
        <authorList>
            <person name="Bretaudeau A."/>
        </authorList>
    </citation>
    <scope>NUCLEOTIDE SEQUENCE</scope>
    <source>
        <strain evidence="3">Rice</strain>
        <tissue evidence="3">Whole body</tissue>
    </source>
</reference>
<feature type="transmembrane region" description="Helical" evidence="2">
    <location>
        <begin position="161"/>
        <end position="183"/>
    </location>
</feature>
<sequence>MAAVRVLTGSVGAVRVEAGVWRNICSTSKYMPHTPSPRLHEFSDLMAHYNLVDISYSQNQDEDPPVLKIVEDVIVEDDVEPFNWPLVVHLSEKETLRLKSFLEETPRACTIIHRDSMILVPERTELEDSIDEIEPPTEVDVENLGSLRDSKQKKNHQNKMINVFSVLLGTSLFLELVVVMALIKPFQQPYYVRDAWCKFNEKCRQPPDLVAILLFALFINTLMEISVESQGHRKLLEHVNTTSLILEFYTSRLSLCYTCFVIQAYLFFLIEWLIRFSVRIARLLEFELMCRHAVLTRDDATQVSNITLASSMSTIESRFTANESKKKEVVPEETQPEEKPPEEKQPEDRQPDQKQQNKLDIVTGNN</sequence>
<keyword evidence="2" id="KW-0812">Transmembrane</keyword>
<feature type="transmembrane region" description="Helical" evidence="2">
    <location>
        <begin position="209"/>
        <end position="227"/>
    </location>
</feature>
<keyword evidence="2" id="KW-1133">Transmembrane helix</keyword>
<gene>
    <name evidence="3" type="ORF">SFRICE_021929</name>
</gene>
<protein>
    <submittedName>
        <fullName evidence="3">SFRICE_021929</fullName>
    </submittedName>
</protein>
<feature type="region of interest" description="Disordered" evidence="1">
    <location>
        <begin position="319"/>
        <end position="366"/>
    </location>
</feature>
<evidence type="ECO:0000256" key="1">
    <source>
        <dbReference type="SAM" id="MobiDB-lite"/>
    </source>
</evidence>